<dbReference type="RefSeq" id="WP_074024473.1">
    <property type="nucleotide sequence ID" value="NZ_CAWNAG010000129.1"/>
</dbReference>
<evidence type="ECO:0000313" key="3">
    <source>
        <dbReference type="Proteomes" id="UP000186268"/>
    </source>
</evidence>
<protein>
    <submittedName>
        <fullName evidence="2">Uncharacterized protein</fullName>
    </submittedName>
</protein>
<evidence type="ECO:0000313" key="2">
    <source>
        <dbReference type="EMBL" id="OKP01572.1"/>
    </source>
</evidence>
<reference evidence="2 3" key="1">
    <citation type="submission" date="2016-09" db="EMBL/GenBank/DDBJ databases">
        <title>Xenorhabdus thuongxuanensis sp. nov. and Xenorhabdus eapokensis sp. nov., isolated from Steinernema species.</title>
        <authorList>
            <person name="Kaempfer P."/>
            <person name="Tobias N.J."/>
            <person name="Phan Ke L."/>
            <person name="Bode H.B."/>
            <person name="Glaeser S.P."/>
        </authorList>
    </citation>
    <scope>NUCLEOTIDE SEQUENCE [LARGE SCALE GENOMIC DNA]</scope>
    <source>
        <strain evidence="2 3">DL20</strain>
    </source>
</reference>
<dbReference type="STRING" id="1873482.Xedl_02846"/>
<organism evidence="2 3">
    <name type="scientific">Xenorhabdus eapokensis</name>
    <dbReference type="NCBI Taxonomy" id="1873482"/>
    <lineage>
        <taxon>Bacteria</taxon>
        <taxon>Pseudomonadati</taxon>
        <taxon>Pseudomonadota</taxon>
        <taxon>Gammaproteobacteria</taxon>
        <taxon>Enterobacterales</taxon>
        <taxon>Morganellaceae</taxon>
        <taxon>Xenorhabdus</taxon>
    </lineage>
</organism>
<dbReference type="Proteomes" id="UP000186268">
    <property type="component" value="Unassembled WGS sequence"/>
</dbReference>
<name>A0A1Q5TMZ6_9GAMM</name>
<comment type="caution">
    <text evidence="2">The sequence shown here is derived from an EMBL/GenBank/DDBJ whole genome shotgun (WGS) entry which is preliminary data.</text>
</comment>
<proteinExistence type="predicted"/>
<dbReference type="OrthoDB" id="8718152at2"/>
<sequence>MSEINFNIAFKENTTEQFDVLLDTLYFFLNELNKCDEKINAFYAQAESLEEALENKIITIDREINSEAQELIGEYLPYATGVWDGKNDKPMSLTVSEQNETFIAISAENHVGVYNKSKLVNFIKATSEKYTLQLFSVAFNVGDPVFPDRPAIGWMLYLPQKIEMHPMLMKFGVELISISTPLSTGTIIISKDDYNCMSKSDQQLSNDIEIALRDLSLLPLYSDVYKNN</sequence>
<accession>A0A1Q5TMZ6</accession>
<keyword evidence="3" id="KW-1185">Reference proteome</keyword>
<gene>
    <name evidence="2" type="ORF">Xedl_02846</name>
</gene>
<keyword evidence="1" id="KW-0175">Coiled coil</keyword>
<dbReference type="EMBL" id="MKGQ01000023">
    <property type="protein sequence ID" value="OKP01572.1"/>
    <property type="molecule type" value="Genomic_DNA"/>
</dbReference>
<evidence type="ECO:0000256" key="1">
    <source>
        <dbReference type="SAM" id="Coils"/>
    </source>
</evidence>
<feature type="coiled-coil region" evidence="1">
    <location>
        <begin position="32"/>
        <end position="63"/>
    </location>
</feature>
<dbReference type="AlphaFoldDB" id="A0A1Q5TMZ6"/>